<dbReference type="OrthoDB" id="2447685at2759"/>
<comment type="caution">
    <text evidence="3">The sequence shown here is derived from an EMBL/GenBank/DDBJ whole genome shotgun (WGS) entry which is preliminary data.</text>
</comment>
<feature type="compositionally biased region" description="Basic and acidic residues" evidence="1">
    <location>
        <begin position="41"/>
        <end position="61"/>
    </location>
</feature>
<feature type="compositionally biased region" description="Low complexity" evidence="1">
    <location>
        <begin position="360"/>
        <end position="374"/>
    </location>
</feature>
<organism evidence="3 4">
    <name type="scientific">Austropuccinia psidii MF-1</name>
    <dbReference type="NCBI Taxonomy" id="1389203"/>
    <lineage>
        <taxon>Eukaryota</taxon>
        <taxon>Fungi</taxon>
        <taxon>Dikarya</taxon>
        <taxon>Basidiomycota</taxon>
        <taxon>Pucciniomycotina</taxon>
        <taxon>Pucciniomycetes</taxon>
        <taxon>Pucciniales</taxon>
        <taxon>Sphaerophragmiaceae</taxon>
        <taxon>Austropuccinia</taxon>
    </lineage>
</organism>
<keyword evidence="4" id="KW-1185">Reference proteome</keyword>
<feature type="compositionally biased region" description="Basic and acidic residues" evidence="1">
    <location>
        <begin position="344"/>
        <end position="359"/>
    </location>
</feature>
<feature type="compositionally biased region" description="Low complexity" evidence="1">
    <location>
        <begin position="64"/>
        <end position="77"/>
    </location>
</feature>
<proteinExistence type="predicted"/>
<reference evidence="3" key="1">
    <citation type="submission" date="2021-03" db="EMBL/GenBank/DDBJ databases">
        <title>Draft genome sequence of rust myrtle Austropuccinia psidii MF-1, a brazilian biotype.</title>
        <authorList>
            <person name="Quecine M.C."/>
            <person name="Pachon D.M.R."/>
            <person name="Bonatelli M.L."/>
            <person name="Correr F.H."/>
            <person name="Franceschini L.M."/>
            <person name="Leite T.F."/>
            <person name="Margarido G.R.A."/>
            <person name="Almeida C.A."/>
            <person name="Ferrarezi J.A."/>
            <person name="Labate C.A."/>
        </authorList>
    </citation>
    <scope>NUCLEOTIDE SEQUENCE</scope>
    <source>
        <strain evidence="3">MF-1</strain>
    </source>
</reference>
<feature type="region of interest" description="Disordered" evidence="1">
    <location>
        <begin position="26"/>
        <end position="130"/>
    </location>
</feature>
<name>A0A9Q3FS18_9BASI</name>
<feature type="region of interest" description="Disordered" evidence="1">
    <location>
        <begin position="420"/>
        <end position="445"/>
    </location>
</feature>
<dbReference type="PANTHER" id="PTHR15503:SF22">
    <property type="entry name" value="TRANSPOSON TY3-I GAG POLYPROTEIN"/>
    <property type="match status" value="1"/>
</dbReference>
<feature type="compositionally biased region" description="Basic and acidic residues" evidence="1">
    <location>
        <begin position="382"/>
        <end position="400"/>
    </location>
</feature>
<feature type="region of interest" description="Disordered" evidence="1">
    <location>
        <begin position="344"/>
        <end position="400"/>
    </location>
</feature>
<feature type="compositionally biased region" description="Polar residues" evidence="1">
    <location>
        <begin position="116"/>
        <end position="130"/>
    </location>
</feature>
<evidence type="ECO:0000313" key="4">
    <source>
        <dbReference type="Proteomes" id="UP000765509"/>
    </source>
</evidence>
<dbReference type="AlphaFoldDB" id="A0A9Q3FS18"/>
<accession>A0A9Q3FS18</accession>
<dbReference type="InterPro" id="IPR032567">
    <property type="entry name" value="RTL1-rel"/>
</dbReference>
<feature type="compositionally biased region" description="Acidic residues" evidence="1">
    <location>
        <begin position="88"/>
        <end position="105"/>
    </location>
</feature>
<evidence type="ECO:0000313" key="3">
    <source>
        <dbReference type="EMBL" id="MBW0545118.1"/>
    </source>
</evidence>
<dbReference type="Pfam" id="PF03732">
    <property type="entry name" value="Retrotrans_gag"/>
    <property type="match status" value="1"/>
</dbReference>
<evidence type="ECO:0000259" key="2">
    <source>
        <dbReference type="Pfam" id="PF03732"/>
    </source>
</evidence>
<protein>
    <recommendedName>
        <fullName evidence="2">Retrotransposon gag domain-containing protein</fullName>
    </recommendedName>
</protein>
<dbReference type="EMBL" id="AVOT02049987">
    <property type="protein sequence ID" value="MBW0545118.1"/>
    <property type="molecule type" value="Genomic_DNA"/>
</dbReference>
<dbReference type="PANTHER" id="PTHR15503">
    <property type="entry name" value="LDOC1 RELATED"/>
    <property type="match status" value="1"/>
</dbReference>
<dbReference type="InterPro" id="IPR005162">
    <property type="entry name" value="Retrotrans_gag_dom"/>
</dbReference>
<gene>
    <name evidence="3" type="ORF">O181_084833</name>
</gene>
<feature type="domain" description="Retrotransposon gag" evidence="2">
    <location>
        <begin position="215"/>
        <end position="310"/>
    </location>
</feature>
<dbReference type="Proteomes" id="UP000765509">
    <property type="component" value="Unassembled WGS sequence"/>
</dbReference>
<evidence type="ECO:0000256" key="1">
    <source>
        <dbReference type="SAM" id="MobiDB-lite"/>
    </source>
</evidence>
<sequence length="445" mass="49894">MPIQHSPPARQTRSQARTQAVLTLTPRAPLYATPAVPQLRAKLDRGPILEVAEPSRKEGRGPRRSSSFSGVFGRFPGASRTIFRGPGEDGEEEEENSVGEEESDGTEGVPAPVGASQGTEGPTLAQCNQPVSHQSEPSLLAIMQQMTQIMANLQAAASSEASIPPAFKTPSMKAPECFDMTQPFKARSFIQSCQLIFHNYTANFSQDRKKVFYAISFLICRAAKWIETYLSNLTNQDPNYLLNSWKLFESQLFTLFGDPNEVRKAEAEFDSLRMKEGKHVSLYIADFRSLVSGIVDWGERALIHHFRRGLPSRILDQLASHPSRIDSLQDLMDITLELDTRYHERQNEKSHHQEKKPEASKSNSSHPQSSSSSSQKKKKNFQKRDKPHSSLLNKDFKLMNSEKERRIKEGLCTYCGGKHSLESCFKRPQNKLTQPSGKFPSQGKA</sequence>